<dbReference type="WBParaSite" id="ALUE_0001937001-mRNA-1">
    <property type="protein sequence ID" value="ALUE_0001937001-mRNA-1"/>
    <property type="gene ID" value="ALUE_0001937001"/>
</dbReference>
<accession>A0A0M3IKU3</accession>
<protein>
    <submittedName>
        <fullName evidence="3">MARVEL domain-containing protein</fullName>
    </submittedName>
</protein>
<keyword evidence="1" id="KW-0472">Membrane</keyword>
<dbReference type="Proteomes" id="UP000036681">
    <property type="component" value="Unplaced"/>
</dbReference>
<organism evidence="2 3">
    <name type="scientific">Ascaris lumbricoides</name>
    <name type="common">Giant roundworm</name>
    <dbReference type="NCBI Taxonomy" id="6252"/>
    <lineage>
        <taxon>Eukaryota</taxon>
        <taxon>Metazoa</taxon>
        <taxon>Ecdysozoa</taxon>
        <taxon>Nematoda</taxon>
        <taxon>Chromadorea</taxon>
        <taxon>Rhabditida</taxon>
        <taxon>Spirurina</taxon>
        <taxon>Ascaridomorpha</taxon>
        <taxon>Ascaridoidea</taxon>
        <taxon>Ascarididae</taxon>
        <taxon>Ascaris</taxon>
    </lineage>
</organism>
<feature type="transmembrane region" description="Helical" evidence="1">
    <location>
        <begin position="93"/>
        <end position="117"/>
    </location>
</feature>
<evidence type="ECO:0000256" key="1">
    <source>
        <dbReference type="SAM" id="Phobius"/>
    </source>
</evidence>
<name>A0A0M3IKU3_ASCLU</name>
<reference evidence="3" key="1">
    <citation type="submission" date="2017-02" db="UniProtKB">
        <authorList>
            <consortium name="WormBaseParasite"/>
        </authorList>
    </citation>
    <scope>IDENTIFICATION</scope>
</reference>
<feature type="transmembrane region" description="Helical" evidence="1">
    <location>
        <begin position="163"/>
        <end position="184"/>
    </location>
</feature>
<keyword evidence="1" id="KW-0812">Transmembrane</keyword>
<evidence type="ECO:0000313" key="3">
    <source>
        <dbReference type="WBParaSite" id="ALUE_0001937001-mRNA-1"/>
    </source>
</evidence>
<sequence length="198" mass="21624">MSCISAMYSLYDWISAPTPGQHQCCQCISLRTKKIILLFTLLAMVLTSAILVYILIGAFAIPMPQFANGILFIIEFGACLLLIVALSSERWHFVVPFIAAEVLRLAVWAAYIIYYIVLIIRNKSQGSGGDITIASIVVPGAPSVGLGNADGRSTSNDFYTKTIGHILLMVAVHVILLWIAISIYRVCGIQLIAVLTLY</sequence>
<evidence type="ECO:0000313" key="2">
    <source>
        <dbReference type="Proteomes" id="UP000036681"/>
    </source>
</evidence>
<feature type="transmembrane region" description="Helical" evidence="1">
    <location>
        <begin position="66"/>
        <end position="86"/>
    </location>
</feature>
<keyword evidence="2" id="KW-1185">Reference proteome</keyword>
<dbReference type="AlphaFoldDB" id="A0A0M3IKU3"/>
<feature type="transmembrane region" description="Helical" evidence="1">
    <location>
        <begin position="36"/>
        <end position="60"/>
    </location>
</feature>
<proteinExistence type="predicted"/>
<keyword evidence="1" id="KW-1133">Transmembrane helix</keyword>